<organism evidence="6 7">
    <name type="scientific">Caenorhabditis bovis</name>
    <dbReference type="NCBI Taxonomy" id="2654633"/>
    <lineage>
        <taxon>Eukaryota</taxon>
        <taxon>Metazoa</taxon>
        <taxon>Ecdysozoa</taxon>
        <taxon>Nematoda</taxon>
        <taxon>Chromadorea</taxon>
        <taxon>Rhabditida</taxon>
        <taxon>Rhabditina</taxon>
        <taxon>Rhabditomorpha</taxon>
        <taxon>Rhabditoidea</taxon>
        <taxon>Rhabditidae</taxon>
        <taxon>Peloderinae</taxon>
        <taxon>Caenorhabditis</taxon>
    </lineage>
</organism>
<evidence type="ECO:0000256" key="1">
    <source>
        <dbReference type="ARBA" id="ARBA00004141"/>
    </source>
</evidence>
<dbReference type="OrthoDB" id="361532at2759"/>
<keyword evidence="7" id="KW-1185">Reference proteome</keyword>
<dbReference type="Pfam" id="PF15795">
    <property type="entry name" value="Spec3"/>
    <property type="match status" value="1"/>
</dbReference>
<dbReference type="GO" id="GO:0016020">
    <property type="term" value="C:membrane"/>
    <property type="evidence" value="ECO:0007669"/>
    <property type="project" value="UniProtKB-SubCell"/>
</dbReference>
<protein>
    <recommendedName>
        <fullName evidence="8">Protein SPEC3</fullName>
    </recommendedName>
</protein>
<gene>
    <name evidence="6" type="ORF">CBOVIS_LOCUS12830</name>
</gene>
<dbReference type="GO" id="GO:0019230">
    <property type="term" value="P:proprioception"/>
    <property type="evidence" value="ECO:0007669"/>
    <property type="project" value="TreeGrafter"/>
</dbReference>
<proteinExistence type="predicted"/>
<dbReference type="InterPro" id="IPR026673">
    <property type="entry name" value="SPEC3/Stum"/>
</dbReference>
<dbReference type="EMBL" id="CADEPM010000013">
    <property type="protein sequence ID" value="CAB3411438.1"/>
    <property type="molecule type" value="Genomic_DNA"/>
</dbReference>
<keyword evidence="3 5" id="KW-1133">Transmembrane helix</keyword>
<comment type="caution">
    <text evidence="6">The sequence shown here is derived from an EMBL/GenBank/DDBJ whole genome shotgun (WGS) entry which is preliminary data.</text>
</comment>
<dbReference type="GO" id="GO:0042330">
    <property type="term" value="P:taxis"/>
    <property type="evidence" value="ECO:0007669"/>
    <property type="project" value="TreeGrafter"/>
</dbReference>
<dbReference type="PANTHER" id="PTHR21676:SF6">
    <property type="entry name" value="PROTEIN STUM"/>
    <property type="match status" value="1"/>
</dbReference>
<evidence type="ECO:0000256" key="5">
    <source>
        <dbReference type="SAM" id="Phobius"/>
    </source>
</evidence>
<evidence type="ECO:0000256" key="2">
    <source>
        <dbReference type="ARBA" id="ARBA00022692"/>
    </source>
</evidence>
<dbReference type="Proteomes" id="UP000494206">
    <property type="component" value="Unassembled WGS sequence"/>
</dbReference>
<evidence type="ECO:0000313" key="7">
    <source>
        <dbReference type="Proteomes" id="UP000494206"/>
    </source>
</evidence>
<comment type="subcellular location">
    <subcellularLocation>
        <location evidence="1">Membrane</location>
        <topology evidence="1">Multi-pass membrane protein</topology>
    </subcellularLocation>
</comment>
<accession>A0A8S1FF18</accession>
<keyword evidence="2 5" id="KW-0812">Transmembrane</keyword>
<dbReference type="AlphaFoldDB" id="A0A8S1FF18"/>
<feature type="transmembrane region" description="Helical" evidence="5">
    <location>
        <begin position="81"/>
        <end position="107"/>
    </location>
</feature>
<sequence length="133" mass="14754">MDFDEEPQAKVDSERISLSPQTNYGVFRQSIPIMSYSMAALCFFLNLVIPGTGTMLAGVSVTCCADARGGTVAQCMCRNLLAGFLQLILTPIVIGWIWSAIWGVMFVQIARKWFISDLDNRADCLDCCPCSRW</sequence>
<evidence type="ECO:0000256" key="4">
    <source>
        <dbReference type="ARBA" id="ARBA00023136"/>
    </source>
</evidence>
<reference evidence="6 7" key="1">
    <citation type="submission" date="2020-04" db="EMBL/GenBank/DDBJ databases">
        <authorList>
            <person name="Laetsch R D."/>
            <person name="Stevens L."/>
            <person name="Kumar S."/>
            <person name="Blaxter L. M."/>
        </authorList>
    </citation>
    <scope>NUCLEOTIDE SEQUENCE [LARGE SCALE GENOMIC DNA]</scope>
</reference>
<dbReference type="PANTHER" id="PTHR21676">
    <property type="entry name" value="PROTEIN STUM"/>
    <property type="match status" value="1"/>
</dbReference>
<feature type="transmembrane region" description="Helical" evidence="5">
    <location>
        <begin position="38"/>
        <end position="61"/>
    </location>
</feature>
<evidence type="ECO:0000256" key="3">
    <source>
        <dbReference type="ARBA" id="ARBA00022989"/>
    </source>
</evidence>
<name>A0A8S1FF18_9PELO</name>
<evidence type="ECO:0008006" key="8">
    <source>
        <dbReference type="Google" id="ProtNLM"/>
    </source>
</evidence>
<dbReference type="GO" id="GO:0050954">
    <property type="term" value="P:sensory perception of mechanical stimulus"/>
    <property type="evidence" value="ECO:0007669"/>
    <property type="project" value="TreeGrafter"/>
</dbReference>
<evidence type="ECO:0000313" key="6">
    <source>
        <dbReference type="EMBL" id="CAB3411438.1"/>
    </source>
</evidence>
<keyword evidence="4 5" id="KW-0472">Membrane</keyword>
<dbReference type="GO" id="GO:0071683">
    <property type="term" value="C:sensory dendrite"/>
    <property type="evidence" value="ECO:0007669"/>
    <property type="project" value="TreeGrafter"/>
</dbReference>